<dbReference type="PANTHER" id="PTHR42760:SF40">
    <property type="entry name" value="3-OXOACYL-[ACYL-CARRIER-PROTEIN] REDUCTASE, CHLOROPLASTIC"/>
    <property type="match status" value="1"/>
</dbReference>
<dbReference type="GO" id="GO:0030497">
    <property type="term" value="P:fatty acid elongation"/>
    <property type="evidence" value="ECO:0007669"/>
    <property type="project" value="TreeGrafter"/>
</dbReference>
<name>A0A7S9D3V1_9BRAD</name>
<dbReference type="InterPro" id="IPR002347">
    <property type="entry name" value="SDR_fam"/>
</dbReference>
<dbReference type="GO" id="GO:0016616">
    <property type="term" value="F:oxidoreductase activity, acting on the CH-OH group of donors, NAD or NADP as acceptor"/>
    <property type="evidence" value="ECO:0007669"/>
    <property type="project" value="TreeGrafter"/>
</dbReference>
<dbReference type="EMBL" id="CP061379">
    <property type="protein sequence ID" value="QPF90714.1"/>
    <property type="molecule type" value="Genomic_DNA"/>
</dbReference>
<dbReference type="FunFam" id="3.40.50.720:FF:000084">
    <property type="entry name" value="Short-chain dehydrogenase reductase"/>
    <property type="match status" value="1"/>
</dbReference>
<evidence type="ECO:0000256" key="1">
    <source>
        <dbReference type="ARBA" id="ARBA00006484"/>
    </source>
</evidence>
<dbReference type="Proteomes" id="UP000594621">
    <property type="component" value="Chromosome"/>
</dbReference>
<gene>
    <name evidence="2" type="ORF">IC761_30195</name>
</gene>
<proteinExistence type="inferred from homology"/>
<dbReference type="PRINTS" id="PR00081">
    <property type="entry name" value="GDHRDH"/>
</dbReference>
<dbReference type="PROSITE" id="PS00061">
    <property type="entry name" value="ADH_SHORT"/>
    <property type="match status" value="1"/>
</dbReference>
<dbReference type="InterPro" id="IPR036291">
    <property type="entry name" value="NAD(P)-bd_dom_sf"/>
</dbReference>
<dbReference type="RefSeq" id="WP_195800297.1">
    <property type="nucleotide sequence ID" value="NZ_CP061379.1"/>
</dbReference>
<dbReference type="SUPFAM" id="SSF51735">
    <property type="entry name" value="NAD(P)-binding Rossmann-fold domains"/>
    <property type="match status" value="1"/>
</dbReference>
<dbReference type="PANTHER" id="PTHR42760">
    <property type="entry name" value="SHORT-CHAIN DEHYDROGENASES/REDUCTASES FAMILY MEMBER"/>
    <property type="match status" value="1"/>
</dbReference>
<dbReference type="Pfam" id="PF13561">
    <property type="entry name" value="adh_short_C2"/>
    <property type="match status" value="1"/>
</dbReference>
<evidence type="ECO:0000313" key="2">
    <source>
        <dbReference type="EMBL" id="QPF90714.1"/>
    </source>
</evidence>
<comment type="similarity">
    <text evidence="1">Belongs to the short-chain dehydrogenases/reductases (SDR) family.</text>
</comment>
<organism evidence="2 3">
    <name type="scientific">Bradyrhizobium commune</name>
    <dbReference type="NCBI Taxonomy" id="83627"/>
    <lineage>
        <taxon>Bacteria</taxon>
        <taxon>Pseudomonadati</taxon>
        <taxon>Pseudomonadota</taxon>
        <taxon>Alphaproteobacteria</taxon>
        <taxon>Hyphomicrobiales</taxon>
        <taxon>Nitrobacteraceae</taxon>
        <taxon>Bradyrhizobium</taxon>
    </lineage>
</organism>
<sequence length="255" mass="26414">MVGRLSDKTAIVTGAGSGIGRATAIRFAEEGAVVIASGLSEGLEETADLCRAKGAVALAVVADVSRSGSGEVILDAANNVSRCPNVLVNNVGIAGTTAVYDTTDEEFDRIFDINLKSVLRISRPFLLLCRSQEAPGSIINISSVQGILGFQNNASYAATKAGVIGLSRQMAHDCAAFNVRVNVVAPGIIEPPRTEARLRDPAFRKFSVQSTPLGRAGRADEVAAACLFLASDEASFITGQVLAVDGGASATVFRS</sequence>
<dbReference type="AlphaFoldDB" id="A0A7S9D3V1"/>
<accession>A0A7S9D3V1</accession>
<dbReference type="PRINTS" id="PR00080">
    <property type="entry name" value="SDRFAMILY"/>
</dbReference>
<dbReference type="InterPro" id="IPR020904">
    <property type="entry name" value="Sc_DH/Rdtase_CS"/>
</dbReference>
<reference evidence="2 3" key="1">
    <citation type="submission" date="2020-09" db="EMBL/GenBank/DDBJ databases">
        <title>Complete genomes of bradyrhizobia occurring on native shrubby legumes in Australia.</title>
        <authorList>
            <person name="Lafay B."/>
        </authorList>
    </citation>
    <scope>NUCLEOTIDE SEQUENCE [LARGE SCALE GENOMIC DNA]</scope>
    <source>
        <strain evidence="2 3">BDV5040</strain>
    </source>
</reference>
<keyword evidence="3" id="KW-1185">Reference proteome</keyword>
<dbReference type="KEGG" id="bcou:IC761_30195"/>
<protein>
    <submittedName>
        <fullName evidence="2">SDR family oxidoreductase</fullName>
    </submittedName>
</protein>
<evidence type="ECO:0000313" key="3">
    <source>
        <dbReference type="Proteomes" id="UP000594621"/>
    </source>
</evidence>
<dbReference type="Gene3D" id="3.40.50.720">
    <property type="entry name" value="NAD(P)-binding Rossmann-like Domain"/>
    <property type="match status" value="1"/>
</dbReference>